<dbReference type="Proteomes" id="UP000000707">
    <property type="component" value="Unassembled WGS sequence"/>
</dbReference>
<gene>
    <name evidence="2" type="ORF">CANTEDRAFT_112176</name>
</gene>
<dbReference type="InterPro" id="IPR050228">
    <property type="entry name" value="Carboxylesterase_BioH"/>
</dbReference>
<dbReference type="eggNOG" id="ENOG502S3SW">
    <property type="taxonomic scope" value="Eukaryota"/>
</dbReference>
<dbReference type="AlphaFoldDB" id="G3AW37"/>
<dbReference type="EMBL" id="GL996510">
    <property type="protein sequence ID" value="EGV66441.1"/>
    <property type="molecule type" value="Genomic_DNA"/>
</dbReference>
<evidence type="ECO:0000313" key="2">
    <source>
        <dbReference type="EMBL" id="EGV66441.1"/>
    </source>
</evidence>
<sequence>MFPESSEIYNYTNKTTIASEPRFSGAVVLEKPSTNSADYQLQIAYRLYNRKTAVKSGPKVNLVFHHGNGMNKGIWHYQIDQWFNILPNLDSVLAVDCVSHGQSAKLNRGKLGYAVSWIDIAKDVIKVVKYDEKDIFLQPNVVNIFVGHSLGGMVSFITAYFEPTLFDAIVPLNPVAQVDQDRADLLSMVFQRWQETEKISNRYPVEKGETYEDAVWRYYKTKSFFKKFDDKILQNMLEDDYTDERSIKHGFAYTNTDAQQEFLLYFGGSPSIARIQGIYDQITTPVYHIVGEFDTAGDTAVEAIRESMKKVIHPIDIPKATHLVNAESPQLFVEILRNIILERVDIFHKSGDIRYPDSHYLKTIGIDYKSQLLKRHFEEGFLSYKL</sequence>
<keyword evidence="2" id="KW-0378">Hydrolase</keyword>
<name>G3AW37_CANTC</name>
<dbReference type="HOGENOM" id="CLU_061432_0_0_1"/>
<dbReference type="PANTHER" id="PTHR43194:SF2">
    <property type="entry name" value="PEROXISOMAL MEMBRANE PROTEIN LPX1"/>
    <property type="match status" value="1"/>
</dbReference>
<dbReference type="STRING" id="590646.G3AW37"/>
<dbReference type="SUPFAM" id="SSF53474">
    <property type="entry name" value="alpha/beta-Hydrolases"/>
    <property type="match status" value="1"/>
</dbReference>
<dbReference type="Gene3D" id="3.40.50.1820">
    <property type="entry name" value="alpha/beta hydrolase"/>
    <property type="match status" value="1"/>
</dbReference>
<dbReference type="PANTHER" id="PTHR43194">
    <property type="entry name" value="HYDROLASE ALPHA/BETA FOLD FAMILY"/>
    <property type="match status" value="1"/>
</dbReference>
<keyword evidence="3" id="KW-1185">Reference proteome</keyword>
<dbReference type="Pfam" id="PF12697">
    <property type="entry name" value="Abhydrolase_6"/>
    <property type="match status" value="1"/>
</dbReference>
<organism evidence="3">
    <name type="scientific">Candida tenuis (strain ATCC 10573 / BCRC 21748 / CBS 615 / JCM 9827 / NBRC 10315 / NRRL Y-1498 / VKM Y-70)</name>
    <name type="common">Yeast</name>
    <name type="synonym">Yamadazyma tenuis</name>
    <dbReference type="NCBI Taxonomy" id="590646"/>
    <lineage>
        <taxon>Eukaryota</taxon>
        <taxon>Fungi</taxon>
        <taxon>Dikarya</taxon>
        <taxon>Ascomycota</taxon>
        <taxon>Saccharomycotina</taxon>
        <taxon>Pichiomycetes</taxon>
        <taxon>Debaryomycetaceae</taxon>
        <taxon>Yamadazyma</taxon>
    </lineage>
</organism>
<protein>
    <submittedName>
        <fullName evidence="2">Alpha/beta-hydrolase</fullName>
    </submittedName>
</protein>
<dbReference type="OrthoDB" id="94039at2759"/>
<dbReference type="InterPro" id="IPR000073">
    <property type="entry name" value="AB_hydrolase_1"/>
</dbReference>
<feature type="domain" description="AB hydrolase-1" evidence="1">
    <location>
        <begin position="62"/>
        <end position="334"/>
    </location>
</feature>
<dbReference type="InterPro" id="IPR029058">
    <property type="entry name" value="AB_hydrolase_fold"/>
</dbReference>
<reference evidence="2 3" key="1">
    <citation type="journal article" date="2011" name="Proc. Natl. Acad. Sci. U.S.A.">
        <title>Comparative genomics of xylose-fermenting fungi for enhanced biofuel production.</title>
        <authorList>
            <person name="Wohlbach D.J."/>
            <person name="Kuo A."/>
            <person name="Sato T.K."/>
            <person name="Potts K.M."/>
            <person name="Salamov A.A."/>
            <person name="LaButti K.M."/>
            <person name="Sun H."/>
            <person name="Clum A."/>
            <person name="Pangilinan J.L."/>
            <person name="Lindquist E.A."/>
            <person name="Lucas S."/>
            <person name="Lapidus A."/>
            <person name="Jin M."/>
            <person name="Gunawan C."/>
            <person name="Balan V."/>
            <person name="Dale B.E."/>
            <person name="Jeffries T.W."/>
            <person name="Zinkel R."/>
            <person name="Barry K.W."/>
            <person name="Grigoriev I.V."/>
            <person name="Gasch A.P."/>
        </authorList>
    </citation>
    <scope>NUCLEOTIDE SEQUENCE [LARGE SCALE GENOMIC DNA]</scope>
    <source>
        <strain evidence="3">ATCC 10573 / BCRC 21748 / CBS 615 / JCM 9827 / NBRC 10315 / NRRL Y-1498 / VKM Y-70</strain>
    </source>
</reference>
<accession>G3AW37</accession>
<evidence type="ECO:0000259" key="1">
    <source>
        <dbReference type="Pfam" id="PF12697"/>
    </source>
</evidence>
<dbReference type="GO" id="GO:0016787">
    <property type="term" value="F:hydrolase activity"/>
    <property type="evidence" value="ECO:0007669"/>
    <property type="project" value="UniProtKB-KW"/>
</dbReference>
<evidence type="ECO:0000313" key="3">
    <source>
        <dbReference type="Proteomes" id="UP000000707"/>
    </source>
</evidence>
<proteinExistence type="predicted"/>